<dbReference type="Proteomes" id="UP000308730">
    <property type="component" value="Unassembled WGS sequence"/>
</dbReference>
<feature type="chain" id="PRO_5020191654" evidence="1">
    <location>
        <begin position="21"/>
        <end position="54"/>
    </location>
</feature>
<keyword evidence="3" id="KW-1185">Reference proteome</keyword>
<keyword evidence="1" id="KW-0732">Signal</keyword>
<accession>A0A4S4N2U6</accession>
<name>A0A4S4N2U6_9APHY</name>
<dbReference type="AlphaFoldDB" id="A0A4S4N2U6"/>
<organism evidence="2 3">
    <name type="scientific">Antrodiella citrinella</name>
    <dbReference type="NCBI Taxonomy" id="2447956"/>
    <lineage>
        <taxon>Eukaryota</taxon>
        <taxon>Fungi</taxon>
        <taxon>Dikarya</taxon>
        <taxon>Basidiomycota</taxon>
        <taxon>Agaricomycotina</taxon>
        <taxon>Agaricomycetes</taxon>
        <taxon>Polyporales</taxon>
        <taxon>Steccherinaceae</taxon>
        <taxon>Antrodiella</taxon>
    </lineage>
</organism>
<protein>
    <submittedName>
        <fullName evidence="2">Uncharacterized protein</fullName>
    </submittedName>
</protein>
<evidence type="ECO:0000256" key="1">
    <source>
        <dbReference type="SAM" id="SignalP"/>
    </source>
</evidence>
<sequence>MHFSLNIVFLVGVMLAAVNAAIIPRNGGSTCGAAVGDFDTPPGAERRDVEGCIF</sequence>
<evidence type="ECO:0000313" key="2">
    <source>
        <dbReference type="EMBL" id="THH33292.1"/>
    </source>
</evidence>
<comment type="caution">
    <text evidence="2">The sequence shown here is derived from an EMBL/GenBank/DDBJ whole genome shotgun (WGS) entry which is preliminary data.</text>
</comment>
<proteinExistence type="predicted"/>
<evidence type="ECO:0000313" key="3">
    <source>
        <dbReference type="Proteomes" id="UP000308730"/>
    </source>
</evidence>
<feature type="signal peptide" evidence="1">
    <location>
        <begin position="1"/>
        <end position="20"/>
    </location>
</feature>
<gene>
    <name evidence="2" type="ORF">EUX98_g883</name>
</gene>
<reference evidence="2 3" key="1">
    <citation type="submission" date="2019-02" db="EMBL/GenBank/DDBJ databases">
        <title>Genome sequencing of the rare red list fungi Antrodiella citrinella (Flaviporus citrinellus).</title>
        <authorList>
            <person name="Buettner E."/>
            <person name="Kellner H."/>
        </authorList>
    </citation>
    <scope>NUCLEOTIDE SEQUENCE [LARGE SCALE GENOMIC DNA]</scope>
    <source>
        <strain evidence="2 3">DSM 108506</strain>
    </source>
</reference>
<dbReference type="EMBL" id="SGPM01000008">
    <property type="protein sequence ID" value="THH33292.1"/>
    <property type="molecule type" value="Genomic_DNA"/>
</dbReference>